<dbReference type="AlphaFoldDB" id="A0A3D8PUL8"/>
<protein>
    <submittedName>
        <fullName evidence="3">Oxidoreductase</fullName>
    </submittedName>
</protein>
<dbReference type="EMBL" id="PIOD01000006">
    <property type="protein sequence ID" value="RDW19813.1"/>
    <property type="molecule type" value="Genomic_DNA"/>
</dbReference>
<dbReference type="Gene3D" id="3.20.20.100">
    <property type="entry name" value="NADP-dependent oxidoreductase domain"/>
    <property type="match status" value="1"/>
</dbReference>
<dbReference type="InterPro" id="IPR023210">
    <property type="entry name" value="NADP_OxRdtase_dom"/>
</dbReference>
<dbReference type="InterPro" id="IPR036812">
    <property type="entry name" value="NAD(P)_OxRdtase_dom_sf"/>
</dbReference>
<dbReference type="PANTHER" id="PTHR43364:SF4">
    <property type="entry name" value="NAD(P)-LINKED OXIDOREDUCTASE SUPERFAMILY PROTEIN"/>
    <property type="match status" value="1"/>
</dbReference>
<name>A0A3D8PUL8_9BACI</name>
<dbReference type="RefSeq" id="WP_115749161.1">
    <property type="nucleotide sequence ID" value="NZ_PIOD01000006.1"/>
</dbReference>
<dbReference type="Pfam" id="PF00248">
    <property type="entry name" value="Aldo_ket_red"/>
    <property type="match status" value="1"/>
</dbReference>
<dbReference type="PANTHER" id="PTHR43364">
    <property type="entry name" value="NADH-SPECIFIC METHYLGLYOXAL REDUCTASE-RELATED"/>
    <property type="match status" value="1"/>
</dbReference>
<accession>A0A3D8PUL8</accession>
<comment type="caution">
    <text evidence="3">The sequence shown here is derived from an EMBL/GenBank/DDBJ whole genome shotgun (WGS) entry which is preliminary data.</text>
</comment>
<dbReference type="OrthoDB" id="9773828at2"/>
<organism evidence="3 4">
    <name type="scientific">Oceanobacillus chungangensis</name>
    <dbReference type="NCBI Taxonomy" id="1229152"/>
    <lineage>
        <taxon>Bacteria</taxon>
        <taxon>Bacillati</taxon>
        <taxon>Bacillota</taxon>
        <taxon>Bacilli</taxon>
        <taxon>Bacillales</taxon>
        <taxon>Bacillaceae</taxon>
        <taxon>Oceanobacillus</taxon>
    </lineage>
</organism>
<keyword evidence="1" id="KW-0560">Oxidoreductase</keyword>
<sequence>MKYTALKKSNIEVSTIGLGTNAVGGHNLFQNLNEADGKAFVREALNLGVNFIDTADIYGLGRSEELVGEVVKEFNRDDVVIATKGAQHWYEDGTVKTDNRPEYLREAVEKSLQRLQLDYLDLYYLHFPDGETSFAESIGELVRLKEEGKIRAIGISNVSLDQLKEANKNGDISVLQSPYNMLDRSAETELLPYCVENNISFIPYGPLSFGLLSGTFTKESTLDSLDWRQSLPLFQGEQFQQAIKTVDKLKEFANQKETSLPNLALAWLLAQDGVDAVIPGGKRKERIRENVQASDINLSKDELNIIEDILSNN</sequence>
<dbReference type="Proteomes" id="UP000256520">
    <property type="component" value="Unassembled WGS sequence"/>
</dbReference>
<dbReference type="GO" id="GO:0005829">
    <property type="term" value="C:cytosol"/>
    <property type="evidence" value="ECO:0007669"/>
    <property type="project" value="UniProtKB-ARBA"/>
</dbReference>
<dbReference type="PRINTS" id="PR00069">
    <property type="entry name" value="ALDKETRDTASE"/>
</dbReference>
<keyword evidence="4" id="KW-1185">Reference proteome</keyword>
<dbReference type="FunFam" id="3.20.20.100:FF:000004">
    <property type="entry name" value="Oxidoreductase, aldo/keto reductase"/>
    <property type="match status" value="1"/>
</dbReference>
<evidence type="ECO:0000259" key="2">
    <source>
        <dbReference type="Pfam" id="PF00248"/>
    </source>
</evidence>
<dbReference type="InterPro" id="IPR020471">
    <property type="entry name" value="AKR"/>
</dbReference>
<proteinExistence type="predicted"/>
<dbReference type="InterPro" id="IPR050523">
    <property type="entry name" value="AKR_Detox_Biosynth"/>
</dbReference>
<gene>
    <name evidence="3" type="ORF">CWR45_07035</name>
</gene>
<reference evidence="4" key="1">
    <citation type="submission" date="2017-11" db="EMBL/GenBank/DDBJ databases">
        <authorList>
            <person name="Zhu W."/>
        </authorList>
    </citation>
    <scope>NUCLEOTIDE SEQUENCE [LARGE SCALE GENOMIC DNA]</scope>
    <source>
        <strain evidence="4">CAU 1051</strain>
    </source>
</reference>
<evidence type="ECO:0000313" key="3">
    <source>
        <dbReference type="EMBL" id="RDW19813.1"/>
    </source>
</evidence>
<feature type="domain" description="NADP-dependent oxidoreductase" evidence="2">
    <location>
        <begin position="16"/>
        <end position="309"/>
    </location>
</feature>
<evidence type="ECO:0000256" key="1">
    <source>
        <dbReference type="ARBA" id="ARBA00023002"/>
    </source>
</evidence>
<dbReference type="GO" id="GO:0016491">
    <property type="term" value="F:oxidoreductase activity"/>
    <property type="evidence" value="ECO:0007669"/>
    <property type="project" value="UniProtKB-KW"/>
</dbReference>
<evidence type="ECO:0000313" key="4">
    <source>
        <dbReference type="Proteomes" id="UP000256520"/>
    </source>
</evidence>
<dbReference type="SUPFAM" id="SSF51430">
    <property type="entry name" value="NAD(P)-linked oxidoreductase"/>
    <property type="match status" value="1"/>
</dbReference>